<name>A6J4V7_RAT</name>
<dbReference type="Proteomes" id="UP000234681">
    <property type="component" value="Chromosome 8"/>
</dbReference>
<accession>A6J4V7</accession>
<sequence length="49" mass="5590">MATRRRRLPLALSGVLLRREHQGSALPVRSWPAQVLLFSTYLLILCICL</sequence>
<dbReference type="EMBL" id="CH473975">
    <property type="protein sequence ID" value="EDL95630.1"/>
    <property type="molecule type" value="Genomic_DNA"/>
</dbReference>
<organism evidence="1 2">
    <name type="scientific">Rattus norvegicus</name>
    <name type="common">Rat</name>
    <dbReference type="NCBI Taxonomy" id="10116"/>
    <lineage>
        <taxon>Eukaryota</taxon>
        <taxon>Metazoa</taxon>
        <taxon>Chordata</taxon>
        <taxon>Craniata</taxon>
        <taxon>Vertebrata</taxon>
        <taxon>Euteleostomi</taxon>
        <taxon>Mammalia</taxon>
        <taxon>Eutheria</taxon>
        <taxon>Euarchontoglires</taxon>
        <taxon>Glires</taxon>
        <taxon>Rodentia</taxon>
        <taxon>Myomorpha</taxon>
        <taxon>Muroidea</taxon>
        <taxon>Muridae</taxon>
        <taxon>Murinae</taxon>
        <taxon>Rattus</taxon>
    </lineage>
</organism>
<proteinExistence type="predicted"/>
<dbReference type="AlphaFoldDB" id="A6J4V7"/>
<protein>
    <submittedName>
        <fullName evidence="1">RCG58105</fullName>
    </submittedName>
</protein>
<evidence type="ECO:0000313" key="2">
    <source>
        <dbReference type="Proteomes" id="UP000234681"/>
    </source>
</evidence>
<gene>
    <name evidence="1" type="ORF">rCG_58105</name>
</gene>
<evidence type="ECO:0000313" key="1">
    <source>
        <dbReference type="EMBL" id="EDL95630.1"/>
    </source>
</evidence>
<reference evidence="2" key="1">
    <citation type="submission" date="2005-09" db="EMBL/GenBank/DDBJ databases">
        <authorList>
            <person name="Mural R.J."/>
            <person name="Li P.W."/>
            <person name="Adams M.D."/>
            <person name="Amanatides P.G."/>
            <person name="Baden-Tillson H."/>
            <person name="Barnstead M."/>
            <person name="Chin S.H."/>
            <person name="Dew I."/>
            <person name="Evans C.A."/>
            <person name="Ferriera S."/>
            <person name="Flanigan M."/>
            <person name="Fosler C."/>
            <person name="Glodek A."/>
            <person name="Gu Z."/>
            <person name="Holt R.A."/>
            <person name="Jennings D."/>
            <person name="Kraft C.L."/>
            <person name="Lu F."/>
            <person name="Nguyen T."/>
            <person name="Nusskern D.R."/>
            <person name="Pfannkoch C.M."/>
            <person name="Sitter C."/>
            <person name="Sutton G.G."/>
            <person name="Venter J.C."/>
            <person name="Wang Z."/>
            <person name="Woodage T."/>
            <person name="Zheng X.H."/>
            <person name="Zhong F."/>
        </authorList>
    </citation>
    <scope>NUCLEOTIDE SEQUENCE [LARGE SCALE GENOMIC DNA]</scope>
    <source>
        <strain>BN</strain>
        <strain evidence="2">Sprague-Dawley</strain>
    </source>
</reference>